<dbReference type="CDD" id="cd00024">
    <property type="entry name" value="CD_CSD"/>
    <property type="match status" value="1"/>
</dbReference>
<dbReference type="Proteomes" id="UP001515480">
    <property type="component" value="Unassembled WGS sequence"/>
</dbReference>
<comment type="caution">
    <text evidence="6">The sequence shown here is derived from an EMBL/GenBank/DDBJ whole genome shotgun (WGS) entry which is preliminary data.</text>
</comment>
<evidence type="ECO:0000256" key="4">
    <source>
        <dbReference type="SAM" id="MobiDB-lite"/>
    </source>
</evidence>
<keyword evidence="3" id="KW-0175">Coiled coil</keyword>
<dbReference type="EMBL" id="JBGBPQ010000005">
    <property type="protein sequence ID" value="KAL1523816.1"/>
    <property type="molecule type" value="Genomic_DNA"/>
</dbReference>
<dbReference type="InterPro" id="IPR051219">
    <property type="entry name" value="Heterochromatin_chromo-domain"/>
</dbReference>
<dbReference type="InterPro" id="IPR023779">
    <property type="entry name" value="Chromodomain_CS"/>
</dbReference>
<feature type="region of interest" description="Disordered" evidence="4">
    <location>
        <begin position="1"/>
        <end position="41"/>
    </location>
</feature>
<dbReference type="PROSITE" id="PS50013">
    <property type="entry name" value="CHROMO_2"/>
    <property type="match status" value="1"/>
</dbReference>
<keyword evidence="7" id="KW-1185">Reference proteome</keyword>
<dbReference type="PANTHER" id="PTHR22812">
    <property type="entry name" value="CHROMOBOX PROTEIN"/>
    <property type="match status" value="1"/>
</dbReference>
<proteinExistence type="predicted"/>
<comment type="subcellular location">
    <subcellularLocation>
        <location evidence="1">Nucleus</location>
    </subcellularLocation>
</comment>
<evidence type="ECO:0000313" key="7">
    <source>
        <dbReference type="Proteomes" id="UP001515480"/>
    </source>
</evidence>
<name>A0AB34JT64_PRYPA</name>
<dbReference type="GO" id="GO:0005634">
    <property type="term" value="C:nucleus"/>
    <property type="evidence" value="ECO:0007669"/>
    <property type="project" value="UniProtKB-SubCell"/>
</dbReference>
<dbReference type="SUPFAM" id="SSF54160">
    <property type="entry name" value="Chromo domain-like"/>
    <property type="match status" value="1"/>
</dbReference>
<dbReference type="Pfam" id="PF00385">
    <property type="entry name" value="Chromo"/>
    <property type="match status" value="1"/>
</dbReference>
<reference evidence="6 7" key="1">
    <citation type="journal article" date="2024" name="Science">
        <title>Giant polyketide synthase enzymes in the biosynthesis of giant marine polyether toxins.</title>
        <authorList>
            <person name="Fallon T.R."/>
            <person name="Shende V.V."/>
            <person name="Wierzbicki I.H."/>
            <person name="Pendleton A.L."/>
            <person name="Watervoot N.F."/>
            <person name="Auber R.P."/>
            <person name="Gonzalez D.J."/>
            <person name="Wisecaver J.H."/>
            <person name="Moore B.S."/>
        </authorList>
    </citation>
    <scope>NUCLEOTIDE SEQUENCE [LARGE SCALE GENOMIC DNA]</scope>
    <source>
        <strain evidence="6 7">12B1</strain>
    </source>
</reference>
<dbReference type="PROSITE" id="PS00598">
    <property type="entry name" value="CHROMO_1"/>
    <property type="match status" value="1"/>
</dbReference>
<dbReference type="InterPro" id="IPR016197">
    <property type="entry name" value="Chromo-like_dom_sf"/>
</dbReference>
<evidence type="ECO:0000256" key="1">
    <source>
        <dbReference type="ARBA" id="ARBA00004123"/>
    </source>
</evidence>
<protein>
    <recommendedName>
        <fullName evidence="5">Chromo domain-containing protein</fullName>
    </recommendedName>
</protein>
<dbReference type="InterPro" id="IPR023780">
    <property type="entry name" value="Chromo_domain"/>
</dbReference>
<organism evidence="6 7">
    <name type="scientific">Prymnesium parvum</name>
    <name type="common">Toxic golden alga</name>
    <dbReference type="NCBI Taxonomy" id="97485"/>
    <lineage>
        <taxon>Eukaryota</taxon>
        <taxon>Haptista</taxon>
        <taxon>Haptophyta</taxon>
        <taxon>Prymnesiophyceae</taxon>
        <taxon>Prymnesiales</taxon>
        <taxon>Prymnesiaceae</taxon>
        <taxon>Prymnesium</taxon>
    </lineage>
</organism>
<dbReference type="AlphaFoldDB" id="A0AB34JT64"/>
<evidence type="ECO:0000256" key="2">
    <source>
        <dbReference type="ARBA" id="ARBA00023242"/>
    </source>
</evidence>
<gene>
    <name evidence="6" type="ORF">AB1Y20_018738</name>
</gene>
<accession>A0AB34JT64</accession>
<evidence type="ECO:0000256" key="3">
    <source>
        <dbReference type="SAM" id="Coils"/>
    </source>
</evidence>
<dbReference type="SMART" id="SM00298">
    <property type="entry name" value="CHROMO"/>
    <property type="match status" value="1"/>
</dbReference>
<feature type="coiled-coil region" evidence="3">
    <location>
        <begin position="94"/>
        <end position="121"/>
    </location>
</feature>
<keyword evidence="2" id="KW-0539">Nucleus</keyword>
<evidence type="ECO:0000313" key="6">
    <source>
        <dbReference type="EMBL" id="KAL1523816.1"/>
    </source>
</evidence>
<dbReference type="InterPro" id="IPR000953">
    <property type="entry name" value="Chromo/chromo_shadow_dom"/>
</dbReference>
<evidence type="ECO:0000259" key="5">
    <source>
        <dbReference type="PROSITE" id="PS50013"/>
    </source>
</evidence>
<feature type="domain" description="Chromo" evidence="5">
    <location>
        <begin position="46"/>
        <end position="105"/>
    </location>
</feature>
<dbReference type="Gene3D" id="2.40.50.40">
    <property type="match status" value="1"/>
</dbReference>
<sequence length="211" mass="23048">MGGAGSGKGKRKPAQGGAPTLMRAEGTGTKRTPASAFDPAAGKGMYEPELIVAERLARGVTQFQVKWKGYEARHNTWEPIEHLAGCEDMIVDFKKRATERIKELEQAAAEKRAQKQAALAEKLASDATAAAADRAEKRAAGTAAEKVVFEEIIDELRAVPGPAKRTRRTSVWWQFFDERGCKENYATCKLERDGKLCETSICHAIGASLHF</sequence>